<evidence type="ECO:0000313" key="1">
    <source>
        <dbReference type="EMBL" id="TDT41775.1"/>
    </source>
</evidence>
<dbReference type="AlphaFoldDB" id="A0A4R7JUM5"/>
<protein>
    <submittedName>
        <fullName evidence="1">Uncharacterized protein</fullName>
    </submittedName>
</protein>
<proteinExistence type="predicted"/>
<dbReference type="EMBL" id="SOAX01000003">
    <property type="protein sequence ID" value="TDT41775.1"/>
    <property type="molecule type" value="Genomic_DNA"/>
</dbReference>
<organism evidence="1 2">
    <name type="scientific">Halospina denitrificans</name>
    <dbReference type="NCBI Taxonomy" id="332522"/>
    <lineage>
        <taxon>Bacteria</taxon>
        <taxon>Pseudomonadati</taxon>
        <taxon>Pseudomonadota</taxon>
        <taxon>Gammaproteobacteria</taxon>
        <taxon>Halospina</taxon>
    </lineage>
</organism>
<reference evidence="1 2" key="1">
    <citation type="submission" date="2019-03" db="EMBL/GenBank/DDBJ databases">
        <title>Genomic Encyclopedia of Type Strains, Phase IV (KMG-IV): sequencing the most valuable type-strain genomes for metagenomic binning, comparative biology and taxonomic classification.</title>
        <authorList>
            <person name="Goeker M."/>
        </authorList>
    </citation>
    <scope>NUCLEOTIDE SEQUENCE [LARGE SCALE GENOMIC DNA]</scope>
    <source>
        <strain evidence="1 2">DSM 15505</strain>
    </source>
</reference>
<evidence type="ECO:0000313" key="2">
    <source>
        <dbReference type="Proteomes" id="UP000295830"/>
    </source>
</evidence>
<dbReference type="Proteomes" id="UP000295830">
    <property type="component" value="Unassembled WGS sequence"/>
</dbReference>
<keyword evidence="2" id="KW-1185">Reference proteome</keyword>
<accession>A0A4R7JUM5</accession>
<comment type="caution">
    <text evidence="1">The sequence shown here is derived from an EMBL/GenBank/DDBJ whole genome shotgun (WGS) entry which is preliminary data.</text>
</comment>
<name>A0A4R7JUM5_9GAMM</name>
<gene>
    <name evidence="1" type="ORF">DES49_1877</name>
</gene>
<sequence>MWAIEMQLKPLALLIFMPLMKDVCAITNAGAAL</sequence>